<feature type="domain" description="Copper acquisition factor BIM1-like" evidence="9">
    <location>
        <begin position="16"/>
        <end position="183"/>
    </location>
</feature>
<dbReference type="AlphaFoldDB" id="A0AAE0JQ46"/>
<protein>
    <recommendedName>
        <fullName evidence="9">Copper acquisition factor BIM1-like domain-containing protein</fullName>
    </recommendedName>
</protein>
<keyword evidence="11" id="KW-1185">Reference proteome</keyword>
<keyword evidence="4 8" id="KW-0732">Signal</keyword>
<evidence type="ECO:0000256" key="2">
    <source>
        <dbReference type="ARBA" id="ARBA00022475"/>
    </source>
</evidence>
<evidence type="ECO:0000256" key="1">
    <source>
        <dbReference type="ARBA" id="ARBA00004609"/>
    </source>
</evidence>
<name>A0AAE0JQ46_9PEZI</name>
<sequence length="231" mass="24586">MLTSTLLALASAALASAHTVITYPGWRGNNLKDNEAFPYGMQWMYPCGGLTLTQNRTYWPTTGGAISFQPGWFQGHATAFIYVNLGVGNDGPDGRPKNMSFPMVSPFQIIGPGKNPYPGTFCLPQVSVPAGFTFKEGDNATIQLVELAVHGAALYSCVDITFVPPGDPRVANVNESNCFNSTDLGAADLYTMKILEAGRDNLAVTNSAAASVARMAGWVPLVAGGLWMMLL</sequence>
<dbReference type="RefSeq" id="XP_062686984.1">
    <property type="nucleotide sequence ID" value="XM_062828921.1"/>
</dbReference>
<dbReference type="PANTHER" id="PTHR34992">
    <property type="entry name" value="HYPHAL ANASTAMOSIS-7 PROTEIN"/>
    <property type="match status" value="1"/>
</dbReference>
<accession>A0AAE0JQ46</accession>
<evidence type="ECO:0000259" key="9">
    <source>
        <dbReference type="Pfam" id="PF20238"/>
    </source>
</evidence>
<keyword evidence="7" id="KW-0449">Lipoprotein</keyword>
<feature type="chain" id="PRO_5041900718" description="Copper acquisition factor BIM1-like domain-containing protein" evidence="8">
    <location>
        <begin position="18"/>
        <end position="231"/>
    </location>
</feature>
<organism evidence="10 11">
    <name type="scientific">Neurospora tetraspora</name>
    <dbReference type="NCBI Taxonomy" id="94610"/>
    <lineage>
        <taxon>Eukaryota</taxon>
        <taxon>Fungi</taxon>
        <taxon>Dikarya</taxon>
        <taxon>Ascomycota</taxon>
        <taxon>Pezizomycotina</taxon>
        <taxon>Sordariomycetes</taxon>
        <taxon>Sordariomycetidae</taxon>
        <taxon>Sordariales</taxon>
        <taxon>Sordariaceae</taxon>
        <taxon>Neurospora</taxon>
    </lineage>
</organism>
<comment type="subcellular location">
    <subcellularLocation>
        <location evidence="1">Cell membrane</location>
        <topology evidence="1">Lipid-anchor</topology>
        <topology evidence="1">GPI-anchor</topology>
    </subcellularLocation>
</comment>
<dbReference type="Proteomes" id="UP001278500">
    <property type="component" value="Unassembled WGS sequence"/>
</dbReference>
<dbReference type="CDD" id="cd21176">
    <property type="entry name" value="LPMO_auxiliary-like"/>
    <property type="match status" value="1"/>
</dbReference>
<reference evidence="10" key="2">
    <citation type="submission" date="2023-06" db="EMBL/GenBank/DDBJ databases">
        <authorList>
            <consortium name="Lawrence Berkeley National Laboratory"/>
            <person name="Haridas S."/>
            <person name="Hensen N."/>
            <person name="Bonometti L."/>
            <person name="Westerberg I."/>
            <person name="Brannstrom I.O."/>
            <person name="Guillou S."/>
            <person name="Cros-Aarteil S."/>
            <person name="Calhoun S."/>
            <person name="Kuo A."/>
            <person name="Mondo S."/>
            <person name="Pangilinan J."/>
            <person name="Riley R."/>
            <person name="Labutti K."/>
            <person name="Andreopoulos B."/>
            <person name="Lipzen A."/>
            <person name="Chen C."/>
            <person name="Yanf M."/>
            <person name="Daum C."/>
            <person name="Ng V."/>
            <person name="Clum A."/>
            <person name="Steindorff A."/>
            <person name="Ohm R."/>
            <person name="Martin F."/>
            <person name="Silar P."/>
            <person name="Natvig D."/>
            <person name="Lalanne C."/>
            <person name="Gautier V."/>
            <person name="Ament-Velasquez S.L."/>
            <person name="Kruys A."/>
            <person name="Hutchinson M.I."/>
            <person name="Powell A.J."/>
            <person name="Barry K."/>
            <person name="Miller A.N."/>
            <person name="Grigoriev I.V."/>
            <person name="Debuchy R."/>
            <person name="Gladieux P."/>
            <person name="Thoren M.H."/>
            <person name="Johannesson H."/>
        </authorList>
    </citation>
    <scope>NUCLEOTIDE SEQUENCE</scope>
    <source>
        <strain evidence="10">CBS 560.94</strain>
    </source>
</reference>
<reference evidence="10" key="1">
    <citation type="journal article" date="2023" name="Mol. Phylogenet. Evol.">
        <title>Genome-scale phylogeny and comparative genomics of the fungal order Sordariales.</title>
        <authorList>
            <person name="Hensen N."/>
            <person name="Bonometti L."/>
            <person name="Westerberg I."/>
            <person name="Brannstrom I.O."/>
            <person name="Guillou S."/>
            <person name="Cros-Aarteil S."/>
            <person name="Calhoun S."/>
            <person name="Haridas S."/>
            <person name="Kuo A."/>
            <person name="Mondo S."/>
            <person name="Pangilinan J."/>
            <person name="Riley R."/>
            <person name="LaButti K."/>
            <person name="Andreopoulos B."/>
            <person name="Lipzen A."/>
            <person name="Chen C."/>
            <person name="Yan M."/>
            <person name="Daum C."/>
            <person name="Ng V."/>
            <person name="Clum A."/>
            <person name="Steindorff A."/>
            <person name="Ohm R.A."/>
            <person name="Martin F."/>
            <person name="Silar P."/>
            <person name="Natvig D.O."/>
            <person name="Lalanne C."/>
            <person name="Gautier V."/>
            <person name="Ament-Velasquez S.L."/>
            <person name="Kruys A."/>
            <person name="Hutchinson M.I."/>
            <person name="Powell A.J."/>
            <person name="Barry K."/>
            <person name="Miller A.N."/>
            <person name="Grigoriev I.V."/>
            <person name="Debuchy R."/>
            <person name="Gladieux P."/>
            <person name="Hiltunen Thoren M."/>
            <person name="Johannesson H."/>
        </authorList>
    </citation>
    <scope>NUCLEOTIDE SEQUENCE</scope>
    <source>
        <strain evidence="10">CBS 560.94</strain>
    </source>
</reference>
<feature type="signal peptide" evidence="8">
    <location>
        <begin position="1"/>
        <end position="17"/>
    </location>
</feature>
<dbReference type="GeneID" id="87866075"/>
<keyword evidence="5" id="KW-0472">Membrane</keyword>
<evidence type="ECO:0000256" key="5">
    <source>
        <dbReference type="ARBA" id="ARBA00023136"/>
    </source>
</evidence>
<dbReference type="InterPro" id="IPR046530">
    <property type="entry name" value="BIM1-like_dom"/>
</dbReference>
<evidence type="ECO:0000313" key="11">
    <source>
        <dbReference type="Proteomes" id="UP001278500"/>
    </source>
</evidence>
<proteinExistence type="predicted"/>
<dbReference type="GO" id="GO:0098552">
    <property type="term" value="C:side of membrane"/>
    <property type="evidence" value="ECO:0007669"/>
    <property type="project" value="UniProtKB-KW"/>
</dbReference>
<dbReference type="EMBL" id="JAUEPP010000001">
    <property type="protein sequence ID" value="KAK3355606.1"/>
    <property type="molecule type" value="Genomic_DNA"/>
</dbReference>
<comment type="caution">
    <text evidence="10">The sequence shown here is derived from an EMBL/GenBank/DDBJ whole genome shotgun (WGS) entry which is preliminary data.</text>
</comment>
<gene>
    <name evidence="10" type="ORF">B0H65DRAFT_53017</name>
</gene>
<evidence type="ECO:0000256" key="4">
    <source>
        <dbReference type="ARBA" id="ARBA00022729"/>
    </source>
</evidence>
<dbReference type="GO" id="GO:0005886">
    <property type="term" value="C:plasma membrane"/>
    <property type="evidence" value="ECO:0007669"/>
    <property type="project" value="UniProtKB-SubCell"/>
</dbReference>
<evidence type="ECO:0000256" key="7">
    <source>
        <dbReference type="ARBA" id="ARBA00023288"/>
    </source>
</evidence>
<keyword evidence="6" id="KW-0325">Glycoprotein</keyword>
<evidence type="ECO:0000256" key="6">
    <source>
        <dbReference type="ARBA" id="ARBA00023180"/>
    </source>
</evidence>
<evidence type="ECO:0000313" key="10">
    <source>
        <dbReference type="EMBL" id="KAK3355606.1"/>
    </source>
</evidence>
<dbReference type="PANTHER" id="PTHR34992:SF10">
    <property type="entry name" value="COPPER ACQUISITION FACTOR BIM1-LIKE DOMAIN-CONTAINING PROTEIN"/>
    <property type="match status" value="1"/>
</dbReference>
<keyword evidence="3" id="KW-0336">GPI-anchor</keyword>
<evidence type="ECO:0000256" key="8">
    <source>
        <dbReference type="SAM" id="SignalP"/>
    </source>
</evidence>
<dbReference type="Pfam" id="PF20238">
    <property type="entry name" value="BIM1-like_dom"/>
    <property type="match status" value="1"/>
</dbReference>
<dbReference type="InterPro" id="IPR046936">
    <property type="entry name" value="BIM1-like"/>
</dbReference>
<keyword evidence="2" id="KW-1003">Cell membrane</keyword>
<evidence type="ECO:0000256" key="3">
    <source>
        <dbReference type="ARBA" id="ARBA00022622"/>
    </source>
</evidence>